<reference evidence="1 2" key="1">
    <citation type="submission" date="2019-11" db="EMBL/GenBank/DDBJ databases">
        <authorList>
            <person name="Holert J."/>
        </authorList>
    </citation>
    <scope>NUCLEOTIDE SEQUENCE [LARGE SCALE GENOMIC DNA]</scope>
    <source>
        <strain evidence="1">SB11_3</strain>
    </source>
</reference>
<dbReference type="AlphaFoldDB" id="A0A5S9Q5U9"/>
<proteinExistence type="predicted"/>
<dbReference type="Proteomes" id="UP000441399">
    <property type="component" value="Unassembled WGS sequence"/>
</dbReference>
<sequence length="81" mass="9256">MGAINRAKIRKYQRTDADSIGVGDRPGMTIARYRISIAFTAETRNTNELLYHRIVTEHLCDRLRIEAINVYVHRIGAGAKR</sequence>
<evidence type="ECO:0000313" key="2">
    <source>
        <dbReference type="Proteomes" id="UP000441399"/>
    </source>
</evidence>
<dbReference type="EMBL" id="CACSIO010000015">
    <property type="protein sequence ID" value="CAA0113179.1"/>
    <property type="molecule type" value="Genomic_DNA"/>
</dbReference>
<organism evidence="1 2">
    <name type="scientific">BD1-7 clade bacterium</name>
    <dbReference type="NCBI Taxonomy" id="2029982"/>
    <lineage>
        <taxon>Bacteria</taxon>
        <taxon>Pseudomonadati</taxon>
        <taxon>Pseudomonadota</taxon>
        <taxon>Gammaproteobacteria</taxon>
        <taxon>Cellvibrionales</taxon>
        <taxon>Spongiibacteraceae</taxon>
        <taxon>BD1-7 clade</taxon>
    </lineage>
</organism>
<name>A0A5S9Q5U9_9GAMM</name>
<evidence type="ECO:0000313" key="1">
    <source>
        <dbReference type="EMBL" id="CAA0113179.1"/>
    </source>
</evidence>
<gene>
    <name evidence="1" type="ORF">OPDIPICF_04698</name>
</gene>
<accession>A0A5S9Q5U9</accession>
<protein>
    <submittedName>
        <fullName evidence="1">Uncharacterized protein</fullName>
    </submittedName>
</protein>
<keyword evidence="2" id="KW-1185">Reference proteome</keyword>